<feature type="region of interest" description="Disordered" evidence="1">
    <location>
        <begin position="410"/>
        <end position="434"/>
    </location>
</feature>
<feature type="region of interest" description="Disordered" evidence="1">
    <location>
        <begin position="280"/>
        <end position="301"/>
    </location>
</feature>
<feature type="region of interest" description="Disordered" evidence="1">
    <location>
        <begin position="375"/>
        <end position="395"/>
    </location>
</feature>
<dbReference type="Pfam" id="PF20945">
    <property type="entry name" value="RMP1"/>
    <property type="match status" value="1"/>
</dbReference>
<sequence length="434" mass="48017">MHDGGYSTTQGPSEEVDLLSLWTLETNLLTSLMYRNKNQHGRTGYWKRLEEVRRRTEELDVPSLLHLLVEERQHLFMVEGSTQTRKEKPRRQLHQVPATRSAALSTAILQCCSAMTSITAAAELLVQEIAQGYFLNLLILFLAILGRFRTLLRHLCVQIVASRDASFLAEDSLEGWEGKDGEKSGERHQLFARKVMRILEKEAHVTLSGVKRPRQNREESAGSDRDQEDDLGVALNLQSSVACSTSGAAGIITRIISPRSGASKALVARSKSGAASRAMLASEYSSSSEEGEEENKELEDGKNCALTALRDGQDENEGLQTIVAHKMNQKEQECRAVSFVIDRIPDSHQPDSSKKNLPAANKRKRLFKCKASYSSLAGSPISQKKSKQEAPHSSGASLIRAIDDIFNAAGAKKGGSKYQSKTRIHQQTQSKKMK</sequence>
<feature type="region of interest" description="Disordered" evidence="1">
    <location>
        <begin position="209"/>
        <end position="229"/>
    </location>
</feature>
<organism evidence="3 4">
    <name type="scientific">Nannochloropsis gaditana</name>
    <dbReference type="NCBI Taxonomy" id="72520"/>
    <lineage>
        <taxon>Eukaryota</taxon>
        <taxon>Sar</taxon>
        <taxon>Stramenopiles</taxon>
        <taxon>Ochrophyta</taxon>
        <taxon>Eustigmatophyceae</taxon>
        <taxon>Eustigmatales</taxon>
        <taxon>Monodopsidaceae</taxon>
        <taxon>Nannochloropsis</taxon>
    </lineage>
</organism>
<dbReference type="EMBL" id="AZIL01002191">
    <property type="protein sequence ID" value="EWM22481.1"/>
    <property type="molecule type" value="Genomic_DNA"/>
</dbReference>
<name>W7TQ18_9STRA</name>
<feature type="domain" description="RNase MRP protein 1 RNA binding" evidence="2">
    <location>
        <begin position="28"/>
        <end position="96"/>
    </location>
</feature>
<evidence type="ECO:0000256" key="1">
    <source>
        <dbReference type="SAM" id="MobiDB-lite"/>
    </source>
</evidence>
<feature type="compositionally biased region" description="Basic and acidic residues" evidence="1">
    <location>
        <begin position="215"/>
        <end position="225"/>
    </location>
</feature>
<dbReference type="OrthoDB" id="10514155at2759"/>
<feature type="compositionally biased region" description="Polar residues" evidence="1">
    <location>
        <begin position="417"/>
        <end position="434"/>
    </location>
</feature>
<comment type="caution">
    <text evidence="3">The sequence shown here is derived from an EMBL/GenBank/DDBJ whole genome shotgun (WGS) entry which is preliminary data.</text>
</comment>
<gene>
    <name evidence="3" type="ORF">Naga_100011g53</name>
</gene>
<protein>
    <recommendedName>
        <fullName evidence="2">RNase MRP protein 1 RNA binding domain-containing protein</fullName>
    </recommendedName>
</protein>
<reference evidence="3 4" key="1">
    <citation type="journal article" date="2014" name="Mol. Plant">
        <title>Chromosome Scale Genome Assembly and Transcriptome Profiling of Nannochloropsis gaditana in Nitrogen Depletion.</title>
        <authorList>
            <person name="Corteggiani Carpinelli E."/>
            <person name="Telatin A."/>
            <person name="Vitulo N."/>
            <person name="Forcato C."/>
            <person name="D'Angelo M."/>
            <person name="Schiavon R."/>
            <person name="Vezzi A."/>
            <person name="Giacometti G.M."/>
            <person name="Morosinotto T."/>
            <person name="Valle G."/>
        </authorList>
    </citation>
    <scope>NUCLEOTIDE SEQUENCE [LARGE SCALE GENOMIC DNA]</scope>
    <source>
        <strain evidence="3 4">B-31</strain>
    </source>
</reference>
<dbReference type="InterPro" id="IPR047204">
    <property type="entry name" value="RMP1_RBD"/>
</dbReference>
<dbReference type="GO" id="GO:0000172">
    <property type="term" value="C:ribonuclease MRP complex"/>
    <property type="evidence" value="ECO:0007669"/>
    <property type="project" value="InterPro"/>
</dbReference>
<evidence type="ECO:0000259" key="2">
    <source>
        <dbReference type="Pfam" id="PF20945"/>
    </source>
</evidence>
<keyword evidence="4" id="KW-1185">Reference proteome</keyword>
<evidence type="ECO:0000313" key="3">
    <source>
        <dbReference type="EMBL" id="EWM22481.1"/>
    </source>
</evidence>
<dbReference type="AlphaFoldDB" id="W7TQ18"/>
<evidence type="ECO:0000313" key="4">
    <source>
        <dbReference type="Proteomes" id="UP000019335"/>
    </source>
</evidence>
<dbReference type="GO" id="GO:0042134">
    <property type="term" value="F:rRNA primary transcript binding"/>
    <property type="evidence" value="ECO:0007669"/>
    <property type="project" value="InterPro"/>
</dbReference>
<dbReference type="Proteomes" id="UP000019335">
    <property type="component" value="Unassembled WGS sequence"/>
</dbReference>
<accession>W7TQ18</accession>
<proteinExistence type="predicted"/>